<protein>
    <submittedName>
        <fullName evidence="2">Uncharacterized protein</fullName>
    </submittedName>
</protein>
<evidence type="ECO:0000256" key="1">
    <source>
        <dbReference type="SAM" id="MobiDB-lite"/>
    </source>
</evidence>
<reference evidence="2" key="1">
    <citation type="submission" date="2018-11" db="EMBL/GenBank/DDBJ databases">
        <authorList>
            <consortium name="Genoscope - CEA"/>
            <person name="William W."/>
        </authorList>
    </citation>
    <scope>NUCLEOTIDE SEQUENCE</scope>
</reference>
<sequence length="414" mass="48158">MADQKSKKPMTASDYVKNQPHLQGRILTPNPYSALAEYPPLSYAKAAAEGSTLKETLPTSKEPETSTKSTYYVKPQKQHLMTTQFTKPITLPQLKAFVSRAFYPDCPYPTDNVTKNHTFYEFILVDSRSIEVTHYPDQKDKNTIAYSTCKILNIHQSKDLGFIHHHTTKPFVTPGFHIQGYTYTDYQNAFFRAFFLRPYDHSWFFSFDQNCSKAIPGWFAEWWYWFGPSDAIYPANLLKTSFEFYKKHIPYQPIGPLNKIYFHIDMGIPWICSWHFQLALHLQDMPYSLVREYRVKWWEKYNQDRCRYSNIQKHFDTIKQAKLVVQSVSKTVPLLLPSQLHQPSQKKSSPTTSTTSSSSQKRSKHSKKEKLAQLIDQLMNSSSDKEDVNNNPNDPYGGPLAQDLFEGKKKKKKI</sequence>
<dbReference type="EMBL" id="LR031875">
    <property type="protein sequence ID" value="VDD30707.1"/>
    <property type="molecule type" value="Genomic_DNA"/>
</dbReference>
<gene>
    <name evidence="2" type="ORF">BOLC9T56030H</name>
</gene>
<feature type="region of interest" description="Disordered" evidence="1">
    <location>
        <begin position="1"/>
        <end position="24"/>
    </location>
</feature>
<dbReference type="AlphaFoldDB" id="A0A3P6DH97"/>
<evidence type="ECO:0000313" key="2">
    <source>
        <dbReference type="EMBL" id="VDD30707.1"/>
    </source>
</evidence>
<organism evidence="2">
    <name type="scientific">Brassica oleracea</name>
    <name type="common">Wild cabbage</name>
    <dbReference type="NCBI Taxonomy" id="3712"/>
    <lineage>
        <taxon>Eukaryota</taxon>
        <taxon>Viridiplantae</taxon>
        <taxon>Streptophyta</taxon>
        <taxon>Embryophyta</taxon>
        <taxon>Tracheophyta</taxon>
        <taxon>Spermatophyta</taxon>
        <taxon>Magnoliopsida</taxon>
        <taxon>eudicotyledons</taxon>
        <taxon>Gunneridae</taxon>
        <taxon>Pentapetalae</taxon>
        <taxon>rosids</taxon>
        <taxon>malvids</taxon>
        <taxon>Brassicales</taxon>
        <taxon>Brassicaceae</taxon>
        <taxon>Brassiceae</taxon>
        <taxon>Brassica</taxon>
    </lineage>
</organism>
<feature type="compositionally biased region" description="Low complexity" evidence="1">
    <location>
        <begin position="339"/>
        <end position="360"/>
    </location>
</feature>
<feature type="region of interest" description="Disordered" evidence="1">
    <location>
        <begin position="339"/>
        <end position="414"/>
    </location>
</feature>
<name>A0A3P6DH97_BRAOL</name>
<proteinExistence type="predicted"/>
<dbReference type="PANTHER" id="PTHR48434:SF1">
    <property type="entry name" value="(RAPE) HYPOTHETICAL PROTEIN"/>
    <property type="match status" value="1"/>
</dbReference>
<dbReference type="PANTHER" id="PTHR48434">
    <property type="entry name" value="(RAPE) HYPOTHETICAL PROTEIN"/>
    <property type="match status" value="1"/>
</dbReference>
<accession>A0A3P6DH97</accession>